<dbReference type="SUPFAM" id="SSF141571">
    <property type="entry name" value="Pentapeptide repeat-like"/>
    <property type="match status" value="1"/>
</dbReference>
<reference evidence="2" key="1">
    <citation type="submission" date="2023-08" db="EMBL/GenBank/DDBJ databases">
        <title>Comparative genomics and taxonomic characterization of three novel marine species of genus Marivirga.</title>
        <authorList>
            <person name="Muhammad N."/>
            <person name="Kim S.-G."/>
        </authorList>
    </citation>
    <scope>NUCLEOTIDE SEQUENCE [LARGE SCALE GENOMIC DNA]</scope>
    <source>
        <strain evidence="2">ABR2-2</strain>
    </source>
</reference>
<evidence type="ECO:0000313" key="2">
    <source>
        <dbReference type="EMBL" id="WMN06052.1"/>
    </source>
</evidence>
<dbReference type="AlphaFoldDB" id="A0AA51R5V0"/>
<keyword evidence="1" id="KW-1133">Transmembrane helix</keyword>
<dbReference type="EMBL" id="CP129970">
    <property type="protein sequence ID" value="WMN06052.1"/>
    <property type="molecule type" value="Genomic_DNA"/>
</dbReference>
<dbReference type="Gene3D" id="2.160.20.80">
    <property type="entry name" value="E3 ubiquitin-protein ligase SopA"/>
    <property type="match status" value="1"/>
</dbReference>
<gene>
    <name evidence="2" type="ORF">QYS48_31435</name>
</gene>
<keyword evidence="1" id="KW-0812">Transmembrane</keyword>
<organism evidence="2 3">
    <name type="scientific">Marivirga arenosa</name>
    <dbReference type="NCBI Taxonomy" id="3059076"/>
    <lineage>
        <taxon>Bacteria</taxon>
        <taxon>Pseudomonadati</taxon>
        <taxon>Bacteroidota</taxon>
        <taxon>Cytophagia</taxon>
        <taxon>Cytophagales</taxon>
        <taxon>Marivirgaceae</taxon>
        <taxon>Marivirga</taxon>
    </lineage>
</organism>
<keyword evidence="3" id="KW-1185">Reference proteome</keyword>
<dbReference type="Proteomes" id="UP001244443">
    <property type="component" value="Chromosome"/>
</dbReference>
<evidence type="ECO:0000256" key="1">
    <source>
        <dbReference type="SAM" id="Phobius"/>
    </source>
</evidence>
<dbReference type="RefSeq" id="WP_308355757.1">
    <property type="nucleotide sequence ID" value="NZ_CP129970.2"/>
</dbReference>
<name>A0AA51R5V0_9BACT</name>
<evidence type="ECO:0000313" key="3">
    <source>
        <dbReference type="Proteomes" id="UP001244443"/>
    </source>
</evidence>
<feature type="transmembrane region" description="Helical" evidence="1">
    <location>
        <begin position="204"/>
        <end position="231"/>
    </location>
</feature>
<accession>A0AA51R5V0</accession>
<protein>
    <submittedName>
        <fullName evidence="2">Pentapeptide repeat-containing protein</fullName>
    </submittedName>
</protein>
<proteinExistence type="predicted"/>
<keyword evidence="1" id="KW-0472">Membrane</keyword>
<sequence length="313" mass="37631">MSKEIKEFWNLDSEQFKRVIESQEEFYKLLDVSDDVKDFVYWPKELKPNSKRQYKIENKTFTNCSFAITEIEDIIFQNCKFYNCKFNHAKIKECRFHDCNFKYVNMFKVAVKKTYVEPNSFRNIIPNIRDFRGCLKNANMCVTFFQEILDNSKDEGQPEHTKQADYHFRKWKGLNYIQKRLFPEKDSRRTTNWTFIKKFIPNMLLYFFTGYGYKIPNFLIVFLLGFSFFFYNNYHNWVNYGLVQKDLKIESFNAELPNFSSTFYYTLDSTTKLVDSQFQATTELGMVWLTAQSLFGFFLLSALLTIIINKFVR</sequence>
<feature type="transmembrane region" description="Helical" evidence="1">
    <location>
        <begin position="286"/>
        <end position="308"/>
    </location>
</feature>